<dbReference type="Pfam" id="PF25683">
    <property type="entry name" value="URGCP_GTPase"/>
    <property type="match status" value="1"/>
</dbReference>
<dbReference type="Proteomes" id="UP001153269">
    <property type="component" value="Unassembled WGS sequence"/>
</dbReference>
<protein>
    <recommendedName>
        <fullName evidence="1">VLIG-type G domain-containing protein</fullName>
    </recommendedName>
</protein>
<dbReference type="PANTHER" id="PTHR14819:SF9">
    <property type="entry name" value="UP-REGULATOR OF CELL PROLIFERATION-LIKE"/>
    <property type="match status" value="1"/>
</dbReference>
<dbReference type="InterPro" id="IPR052986">
    <property type="entry name" value="VLIG_GTPase"/>
</dbReference>
<dbReference type="AlphaFoldDB" id="A0A9N7UXG4"/>
<evidence type="ECO:0000259" key="1">
    <source>
        <dbReference type="PROSITE" id="PS51717"/>
    </source>
</evidence>
<evidence type="ECO:0000313" key="3">
    <source>
        <dbReference type="Proteomes" id="UP001153269"/>
    </source>
</evidence>
<dbReference type="GO" id="GO:0005525">
    <property type="term" value="F:GTP binding"/>
    <property type="evidence" value="ECO:0007669"/>
    <property type="project" value="InterPro"/>
</dbReference>
<dbReference type="InterPro" id="IPR030383">
    <property type="entry name" value="G_VLIG_dom"/>
</dbReference>
<evidence type="ECO:0000313" key="2">
    <source>
        <dbReference type="EMBL" id="CAB1438700.1"/>
    </source>
</evidence>
<dbReference type="EMBL" id="CADEAL010002194">
    <property type="protein sequence ID" value="CAB1438700.1"/>
    <property type="molecule type" value="Genomic_DNA"/>
</dbReference>
<gene>
    <name evidence="2" type="ORF">PLEPLA_LOCUS26583</name>
</gene>
<dbReference type="PANTHER" id="PTHR14819">
    <property type="entry name" value="GTP-BINDING"/>
    <property type="match status" value="1"/>
</dbReference>
<comment type="caution">
    <text evidence="2">The sequence shown here is derived from an EMBL/GenBank/DDBJ whole genome shotgun (WGS) entry which is preliminary data.</text>
</comment>
<accession>A0A9N7UXG4</accession>
<name>A0A9N7UXG4_PLEPL</name>
<keyword evidence="3" id="KW-1185">Reference proteome</keyword>
<organism evidence="2 3">
    <name type="scientific">Pleuronectes platessa</name>
    <name type="common">European plaice</name>
    <dbReference type="NCBI Taxonomy" id="8262"/>
    <lineage>
        <taxon>Eukaryota</taxon>
        <taxon>Metazoa</taxon>
        <taxon>Chordata</taxon>
        <taxon>Craniata</taxon>
        <taxon>Vertebrata</taxon>
        <taxon>Euteleostomi</taxon>
        <taxon>Actinopterygii</taxon>
        <taxon>Neopterygii</taxon>
        <taxon>Teleostei</taxon>
        <taxon>Neoteleostei</taxon>
        <taxon>Acanthomorphata</taxon>
        <taxon>Carangaria</taxon>
        <taxon>Pleuronectiformes</taxon>
        <taxon>Pleuronectoidei</taxon>
        <taxon>Pleuronectidae</taxon>
        <taxon>Pleuronectes</taxon>
    </lineage>
</organism>
<proteinExistence type="predicted"/>
<feature type="domain" description="VLIG-type G" evidence="1">
    <location>
        <begin position="34"/>
        <end position="133"/>
    </location>
</feature>
<sequence length="133" mass="14498">MGLIYEFSTSSSTTADEISQLPGLAADMLLDGYPLELLDGDASNVPERWVTDVLMELHKKVGQRSRLLVLTVLGVQSTEGLKAPDLAQLEDSYEHDNQLATFVIGLSDATIINIAMENSAEMKDVCKLQCTHS</sequence>
<dbReference type="PROSITE" id="PS51717">
    <property type="entry name" value="G_VLIG"/>
    <property type="match status" value="1"/>
</dbReference>
<reference evidence="2" key="1">
    <citation type="submission" date="2020-03" db="EMBL/GenBank/DDBJ databases">
        <authorList>
            <person name="Weist P."/>
        </authorList>
    </citation>
    <scope>NUCLEOTIDE SEQUENCE</scope>
</reference>